<comment type="caution">
    <text evidence="1">The sequence shown here is derived from an EMBL/GenBank/DDBJ whole genome shotgun (WGS) entry which is preliminary data.</text>
</comment>
<dbReference type="EMBL" id="BGZJ01000001">
    <property type="protein sequence ID" value="GBO92797.1"/>
    <property type="molecule type" value="Genomic_DNA"/>
</dbReference>
<keyword evidence="2" id="KW-1185">Reference proteome</keyword>
<protein>
    <submittedName>
        <fullName evidence="1">Uncharacterized protein</fullName>
    </submittedName>
</protein>
<evidence type="ECO:0000313" key="1">
    <source>
        <dbReference type="EMBL" id="GBO92797.1"/>
    </source>
</evidence>
<reference evidence="1 2" key="1">
    <citation type="journal article" date="2018" name="Int. J. Syst. Evol. Microbiol.">
        <title>Mesosutterella multiformis gen. nov., sp. nov., a member of the family Sutterellaceae and Sutterella megalosphaeroides sp. nov., isolated from human faeces.</title>
        <authorList>
            <person name="Sakamoto M."/>
            <person name="Ikeyama N."/>
            <person name="Kunihiro T."/>
            <person name="Iino T."/>
            <person name="Yuki M."/>
            <person name="Ohkuma M."/>
        </authorList>
    </citation>
    <scope>NUCLEOTIDE SEQUENCE [LARGE SCALE GENOMIC DNA]</scope>
    <source>
        <strain evidence="1 2">4NBBH2</strain>
    </source>
</reference>
<dbReference type="AlphaFoldDB" id="A0A388S967"/>
<accession>A0A388S967</accession>
<sequence>MLLRDLCADFNKLPHGRGERGEISVLCGLVKAGLGHFVKRLPGIEEKRAG</sequence>
<proteinExistence type="predicted"/>
<gene>
    <name evidence="1" type="ORF">MESMUL_01510</name>
</gene>
<evidence type="ECO:0000313" key="2">
    <source>
        <dbReference type="Proteomes" id="UP000266091"/>
    </source>
</evidence>
<name>A0A388S967_9BURK</name>
<dbReference type="Proteomes" id="UP000266091">
    <property type="component" value="Unassembled WGS sequence"/>
</dbReference>
<organism evidence="1 2">
    <name type="scientific">Mesosutterella multiformis</name>
    <dbReference type="NCBI Taxonomy" id="2259133"/>
    <lineage>
        <taxon>Bacteria</taxon>
        <taxon>Pseudomonadati</taxon>
        <taxon>Pseudomonadota</taxon>
        <taxon>Betaproteobacteria</taxon>
        <taxon>Burkholderiales</taxon>
        <taxon>Sutterellaceae</taxon>
        <taxon>Mesosutterella</taxon>
    </lineage>
</organism>